<gene>
    <name evidence="1" type="ORF">AVEN_241678_1</name>
</gene>
<protein>
    <submittedName>
        <fullName evidence="1">Uncharacterized protein</fullName>
    </submittedName>
</protein>
<proteinExistence type="predicted"/>
<evidence type="ECO:0000313" key="1">
    <source>
        <dbReference type="EMBL" id="GBN00310.1"/>
    </source>
</evidence>
<dbReference type="AlphaFoldDB" id="A0A4Y2KEG8"/>
<reference evidence="1 2" key="1">
    <citation type="journal article" date="2019" name="Sci. Rep.">
        <title>Orb-weaving spider Araneus ventricosus genome elucidates the spidroin gene catalogue.</title>
        <authorList>
            <person name="Kono N."/>
            <person name="Nakamura H."/>
            <person name="Ohtoshi R."/>
            <person name="Moran D.A.P."/>
            <person name="Shinohara A."/>
            <person name="Yoshida Y."/>
            <person name="Fujiwara M."/>
            <person name="Mori M."/>
            <person name="Tomita M."/>
            <person name="Arakawa K."/>
        </authorList>
    </citation>
    <scope>NUCLEOTIDE SEQUENCE [LARGE SCALE GENOMIC DNA]</scope>
</reference>
<sequence length="79" mass="8571">MVIKVNNRSSVERSGMEAWISNRYGYPQLHLDCWTINQSGMCAGKDGVRGSRSTLEKAWVGVTGTGGICLVRSGHECPA</sequence>
<dbReference type="EMBL" id="BGPR01004507">
    <property type="protein sequence ID" value="GBN00310.1"/>
    <property type="molecule type" value="Genomic_DNA"/>
</dbReference>
<accession>A0A4Y2KEG8</accession>
<comment type="caution">
    <text evidence="1">The sequence shown here is derived from an EMBL/GenBank/DDBJ whole genome shotgun (WGS) entry which is preliminary data.</text>
</comment>
<organism evidence="1 2">
    <name type="scientific">Araneus ventricosus</name>
    <name type="common">Orbweaver spider</name>
    <name type="synonym">Epeira ventricosa</name>
    <dbReference type="NCBI Taxonomy" id="182803"/>
    <lineage>
        <taxon>Eukaryota</taxon>
        <taxon>Metazoa</taxon>
        <taxon>Ecdysozoa</taxon>
        <taxon>Arthropoda</taxon>
        <taxon>Chelicerata</taxon>
        <taxon>Arachnida</taxon>
        <taxon>Araneae</taxon>
        <taxon>Araneomorphae</taxon>
        <taxon>Entelegynae</taxon>
        <taxon>Araneoidea</taxon>
        <taxon>Araneidae</taxon>
        <taxon>Araneus</taxon>
    </lineage>
</organism>
<dbReference type="Proteomes" id="UP000499080">
    <property type="component" value="Unassembled WGS sequence"/>
</dbReference>
<evidence type="ECO:0000313" key="2">
    <source>
        <dbReference type="Proteomes" id="UP000499080"/>
    </source>
</evidence>
<name>A0A4Y2KEG8_ARAVE</name>
<keyword evidence="2" id="KW-1185">Reference proteome</keyword>